<reference evidence="1" key="1">
    <citation type="journal article" date="2013" name="BMC Genomics">
        <title>Unscrambling butterfly oogenesis.</title>
        <authorList>
            <person name="Carter J.M."/>
            <person name="Baker S.C."/>
            <person name="Pink R."/>
            <person name="Carter D.R."/>
            <person name="Collins A."/>
            <person name="Tomlin J."/>
            <person name="Gibbs M."/>
            <person name="Breuker C.J."/>
        </authorList>
    </citation>
    <scope>NUCLEOTIDE SEQUENCE</scope>
    <source>
        <tissue evidence="1">Ovary</tissue>
    </source>
</reference>
<evidence type="ECO:0000313" key="1">
    <source>
        <dbReference type="EMBL" id="JAA78589.1"/>
    </source>
</evidence>
<reference evidence="1" key="2">
    <citation type="submission" date="2013-05" db="EMBL/GenBank/DDBJ databases">
        <authorList>
            <person name="Carter J.-M."/>
            <person name="Baker S.C."/>
            <person name="Pink R."/>
            <person name="Carter D.R.F."/>
            <person name="Collins A."/>
            <person name="Tomlin J."/>
            <person name="Gibbs M."/>
            <person name="Breuker C.J."/>
        </authorList>
    </citation>
    <scope>NUCLEOTIDE SEQUENCE</scope>
    <source>
        <tissue evidence="1">Ovary</tissue>
    </source>
</reference>
<sequence>MSKSGWGQYCSPKVRNGKLSLAPTLAPTLGVGRFVSFFHRKLEPKVKTISNATRIKQKRVEFFFINQS</sequence>
<name>S4NND8_9NEOP</name>
<organism evidence="1">
    <name type="scientific">Pararge aegeria</name>
    <name type="common">speckled wood butterfly</name>
    <dbReference type="NCBI Taxonomy" id="116150"/>
    <lineage>
        <taxon>Eukaryota</taxon>
        <taxon>Metazoa</taxon>
        <taxon>Ecdysozoa</taxon>
        <taxon>Arthropoda</taxon>
        <taxon>Hexapoda</taxon>
        <taxon>Insecta</taxon>
        <taxon>Pterygota</taxon>
        <taxon>Neoptera</taxon>
        <taxon>Endopterygota</taxon>
        <taxon>Lepidoptera</taxon>
        <taxon>Glossata</taxon>
        <taxon>Ditrysia</taxon>
        <taxon>Papilionoidea</taxon>
        <taxon>Nymphalidae</taxon>
        <taxon>Satyrinae</taxon>
        <taxon>Satyrini</taxon>
        <taxon>Parargina</taxon>
        <taxon>Pararge</taxon>
    </lineage>
</organism>
<dbReference type="AlphaFoldDB" id="S4NND8"/>
<accession>S4NND8</accession>
<dbReference type="EMBL" id="GAIX01013971">
    <property type="protein sequence ID" value="JAA78589.1"/>
    <property type="molecule type" value="Transcribed_RNA"/>
</dbReference>
<proteinExistence type="predicted"/>
<protein>
    <submittedName>
        <fullName evidence="1">Uncharacterized protein</fullName>
    </submittedName>
</protein>